<organism evidence="1 2">
    <name type="scientific">Shinella yambaruensis</name>
    <dbReference type="NCBI Taxonomy" id="415996"/>
    <lineage>
        <taxon>Bacteria</taxon>
        <taxon>Pseudomonadati</taxon>
        <taxon>Pseudomonadota</taxon>
        <taxon>Alphaproteobacteria</taxon>
        <taxon>Hyphomicrobiales</taxon>
        <taxon>Rhizobiaceae</taxon>
        <taxon>Shinella</taxon>
    </lineage>
</organism>
<protein>
    <submittedName>
        <fullName evidence="1">Uncharacterized protein</fullName>
    </submittedName>
</protein>
<accession>A0ABQ5ZA89</accession>
<keyword evidence="2" id="KW-1185">Reference proteome</keyword>
<evidence type="ECO:0000313" key="1">
    <source>
        <dbReference type="EMBL" id="GLR48812.1"/>
    </source>
</evidence>
<name>A0ABQ5ZA89_9HYPH</name>
<dbReference type="Proteomes" id="UP001156702">
    <property type="component" value="Unassembled WGS sequence"/>
</dbReference>
<dbReference type="EMBL" id="BSOP01000001">
    <property type="protein sequence ID" value="GLR48812.1"/>
    <property type="molecule type" value="Genomic_DNA"/>
</dbReference>
<evidence type="ECO:0000313" key="2">
    <source>
        <dbReference type="Proteomes" id="UP001156702"/>
    </source>
</evidence>
<proteinExistence type="predicted"/>
<sequence length="349" mass="39188">MLFNLEFDHGDVLEGYLIPDGFSDQPAIRVLGEEGELLRMKCAEPRPAVVQSGRHETGLVGFRLDDTILPGLAARRLLEIRDARSGILVYRRPGARHQIPLKVFRMEFQMLPLLKLDHHCGKHFQYDLTGMERFGQETALQAFHLNAVDSIYLSGRLHLRNFEEFFDKGFQVVGYLPDPYYEMASRLALLKRLSQSQITILGERDRLALASAAAHFAEVALDDERSLKKALQTAGPRIRDVFVSPATRQLVRSTQDQPVSRRDVAPAIDLLSRFAVVGQDGAPLHFENALAELMGLPLEDIPSVSRHSILDAIAARLRRLPMAESLLETDLILHHYVREAAASHAFSAE</sequence>
<gene>
    <name evidence="1" type="ORF">GCM10007923_00160</name>
</gene>
<comment type="caution">
    <text evidence="1">The sequence shown here is derived from an EMBL/GenBank/DDBJ whole genome shotgun (WGS) entry which is preliminary data.</text>
</comment>
<reference evidence="2" key="1">
    <citation type="journal article" date="2019" name="Int. J. Syst. Evol. Microbiol.">
        <title>The Global Catalogue of Microorganisms (GCM) 10K type strain sequencing project: providing services to taxonomists for standard genome sequencing and annotation.</title>
        <authorList>
            <consortium name="The Broad Institute Genomics Platform"/>
            <consortium name="The Broad Institute Genome Sequencing Center for Infectious Disease"/>
            <person name="Wu L."/>
            <person name="Ma J."/>
        </authorList>
    </citation>
    <scope>NUCLEOTIDE SEQUENCE [LARGE SCALE GENOMIC DNA]</scope>
    <source>
        <strain evidence="2">NBRC 102122</strain>
    </source>
</reference>